<dbReference type="EMBL" id="JACMSC010000008">
    <property type="protein sequence ID" value="KAG6512656.1"/>
    <property type="molecule type" value="Genomic_DNA"/>
</dbReference>
<dbReference type="Pfam" id="PF14309">
    <property type="entry name" value="DUF4378"/>
    <property type="match status" value="1"/>
</dbReference>
<evidence type="ECO:0000313" key="3">
    <source>
        <dbReference type="EMBL" id="KAG6512656.1"/>
    </source>
</evidence>
<dbReference type="InterPro" id="IPR025486">
    <property type="entry name" value="DUF4378"/>
</dbReference>
<dbReference type="OrthoDB" id="758104at2759"/>
<keyword evidence="4" id="KW-1185">Reference proteome</keyword>
<name>A0A8J5GYM7_ZINOF</name>
<dbReference type="Proteomes" id="UP000734854">
    <property type="component" value="Unassembled WGS sequence"/>
</dbReference>
<feature type="region of interest" description="Disordered" evidence="1">
    <location>
        <begin position="129"/>
        <end position="155"/>
    </location>
</feature>
<evidence type="ECO:0000259" key="2">
    <source>
        <dbReference type="Pfam" id="PF14309"/>
    </source>
</evidence>
<dbReference type="AlphaFoldDB" id="A0A8J5GYM7"/>
<protein>
    <recommendedName>
        <fullName evidence="2">DUF4378 domain-containing protein</fullName>
    </recommendedName>
</protein>
<dbReference type="PANTHER" id="PTHR47071:SF9">
    <property type="entry name" value="TRM32-LIKE PROTEIN (DUF3741)"/>
    <property type="match status" value="1"/>
</dbReference>
<evidence type="ECO:0000313" key="4">
    <source>
        <dbReference type="Proteomes" id="UP000734854"/>
    </source>
</evidence>
<dbReference type="PANTHER" id="PTHR47071">
    <property type="entry name" value="PROTEIN TRM32"/>
    <property type="match status" value="1"/>
</dbReference>
<evidence type="ECO:0000256" key="1">
    <source>
        <dbReference type="SAM" id="MobiDB-lite"/>
    </source>
</evidence>
<feature type="compositionally biased region" description="Polar residues" evidence="1">
    <location>
        <begin position="379"/>
        <end position="391"/>
    </location>
</feature>
<reference evidence="3 4" key="1">
    <citation type="submission" date="2020-08" db="EMBL/GenBank/DDBJ databases">
        <title>Plant Genome Project.</title>
        <authorList>
            <person name="Zhang R.-G."/>
        </authorList>
    </citation>
    <scope>NUCLEOTIDE SEQUENCE [LARGE SCALE GENOMIC DNA]</scope>
    <source>
        <tissue evidence="3">Rhizome</tissue>
    </source>
</reference>
<proteinExistence type="predicted"/>
<feature type="domain" description="DUF4378" evidence="2">
    <location>
        <begin position="614"/>
        <end position="768"/>
    </location>
</feature>
<dbReference type="InterPro" id="IPR044257">
    <property type="entry name" value="TRM32-like"/>
</dbReference>
<gene>
    <name evidence="3" type="ORF">ZIOFF_030785</name>
</gene>
<comment type="caution">
    <text evidence="3">The sequence shown here is derived from an EMBL/GenBank/DDBJ whole genome shotgun (WGS) entry which is preliminary data.</text>
</comment>
<feature type="region of interest" description="Disordered" evidence="1">
    <location>
        <begin position="338"/>
        <end position="391"/>
    </location>
</feature>
<accession>A0A8J5GYM7</accession>
<organism evidence="3 4">
    <name type="scientific">Zingiber officinale</name>
    <name type="common">Ginger</name>
    <name type="synonym">Amomum zingiber</name>
    <dbReference type="NCBI Taxonomy" id="94328"/>
    <lineage>
        <taxon>Eukaryota</taxon>
        <taxon>Viridiplantae</taxon>
        <taxon>Streptophyta</taxon>
        <taxon>Embryophyta</taxon>
        <taxon>Tracheophyta</taxon>
        <taxon>Spermatophyta</taxon>
        <taxon>Magnoliopsida</taxon>
        <taxon>Liliopsida</taxon>
        <taxon>Zingiberales</taxon>
        <taxon>Zingiberaceae</taxon>
        <taxon>Zingiber</taxon>
    </lineage>
</organism>
<sequence length="777" mass="87758">MENLLQHQNSTAVFQRHYRSCVWDWPLRIFDLHHRIGVRKLLDDGNHRSGSRPSGRDKNKRFYLPLRVNEHDNVDDEARVPILNKANQPKRSSGKALVKSLIVKKLFRKHLQKQKSVTLRLTRTNSIHRSEFNDNVPPAESTESSKRKETRRNGTIKGVSFASQTEIKGLVAQNEEVVEESVDRLGRETNNIQSHDFARTMELFSVQNESFSEMIDDPDTLKNVMKDFRRSSSQEYVAMGSPNLLQKSFKHRLAELDEHNAHNSSDFLSRSSLESPRQVYHVTGLSHSNNANRHVRDAIVRKKENRHVSMDGLLHKIPYGQTLPVTGDGMKEMLLRSASARSYREGKSDSPVAPSEVHSQRFRRSHSLSEPSDLYQHTFKPSSTGESKRLSQSLMPIEEDHGTMLLKQSTPSDPSGMDEAVDLGNELLNIKSSFELDTTLAQTSVESADATIVGGQLPSISNELIDDEMSSVSGTSETSIGCITLRKHGSNIELQKCDVDEVSDSPQMQDSSVAIEVDSIDESITPSSTSVIDLDPKVDLLRPTNFELPRDPETDTGSLHVEGHDFLGITDNEFSFNIIHAMSDGSQSYDERKPKSFVVDDKSQTHLDREANADFDYVRNALTKSGIIGIEYAGAQLVGPLLSQESCEPSDYLEFASYDSSDVSPHHQLLSDMINEILLELYERFSFQSWFSHFDSQLRTLPMESNVLGEVWKKITIHLNSQSQPNLMCQDSVAQDYVKDDGWLNFRPDAVSLGVEIESFVWDELLEELSFEYLEDI</sequence>